<dbReference type="Pfam" id="PF03446">
    <property type="entry name" value="NAD_binding_2"/>
    <property type="match status" value="1"/>
</dbReference>
<dbReference type="InterPro" id="IPR006183">
    <property type="entry name" value="Pgluconate_DH"/>
</dbReference>
<comment type="similarity">
    <text evidence="2">Belongs to the 6-phosphogluconate dehydrogenase family.</text>
</comment>
<evidence type="ECO:0000256" key="1">
    <source>
        <dbReference type="ARBA" id="ARBA00004959"/>
    </source>
</evidence>
<dbReference type="GO" id="GO:0006098">
    <property type="term" value="P:pentose-phosphate shunt"/>
    <property type="evidence" value="ECO:0007669"/>
    <property type="project" value="InterPro"/>
</dbReference>
<dbReference type="Pfam" id="PF00393">
    <property type="entry name" value="6PGD"/>
    <property type="match status" value="1"/>
</dbReference>
<keyword evidence="3" id="KW-0560">Oxidoreductase</keyword>
<dbReference type="OrthoDB" id="9804542at2"/>
<gene>
    <name evidence="6" type="ORF">BIU88_10205</name>
</gene>
<comment type="pathway">
    <text evidence="1">Carbohydrate degradation; pentose phosphate pathway.</text>
</comment>
<dbReference type="PANTHER" id="PTHR11811">
    <property type="entry name" value="6-PHOSPHOGLUCONATE DEHYDROGENASE"/>
    <property type="match status" value="1"/>
</dbReference>
<dbReference type="PRINTS" id="PR00076">
    <property type="entry name" value="6PGDHDRGNASE"/>
</dbReference>
<dbReference type="InterPro" id="IPR036291">
    <property type="entry name" value="NAD(P)-bd_dom_sf"/>
</dbReference>
<dbReference type="InterPro" id="IPR006114">
    <property type="entry name" value="6PGDH_C"/>
</dbReference>
<dbReference type="GO" id="GO:0016054">
    <property type="term" value="P:organic acid catabolic process"/>
    <property type="evidence" value="ECO:0007669"/>
    <property type="project" value="UniProtKB-ARBA"/>
</dbReference>
<dbReference type="InterPro" id="IPR002204">
    <property type="entry name" value="3-OH-isobutyrate_DH-rel_CS"/>
</dbReference>
<evidence type="ECO:0000259" key="5">
    <source>
        <dbReference type="SMART" id="SM01350"/>
    </source>
</evidence>
<dbReference type="NCBIfam" id="NF007161">
    <property type="entry name" value="PRK09599.1"/>
    <property type="match status" value="1"/>
</dbReference>
<dbReference type="SUPFAM" id="SSF51735">
    <property type="entry name" value="NAD(P)-binding Rossmann-fold domains"/>
    <property type="match status" value="1"/>
</dbReference>
<dbReference type="NCBIfam" id="TIGR00872">
    <property type="entry name" value="gnd_rel"/>
    <property type="match status" value="1"/>
</dbReference>
<dbReference type="InterPro" id="IPR008927">
    <property type="entry name" value="6-PGluconate_DH-like_C_sf"/>
</dbReference>
<dbReference type="STRING" id="274537.BIU88_10205"/>
<feature type="domain" description="6-phosphogluconate dehydrogenase C-terminal" evidence="5">
    <location>
        <begin position="167"/>
        <end position="304"/>
    </location>
</feature>
<dbReference type="AlphaFoldDB" id="A0A1D8D223"/>
<dbReference type="Gene3D" id="3.40.50.720">
    <property type="entry name" value="NAD(P)-binding Rossmann-like Domain"/>
    <property type="match status" value="1"/>
</dbReference>
<dbReference type="GO" id="GO:0019521">
    <property type="term" value="P:D-gluconate metabolic process"/>
    <property type="evidence" value="ECO:0007669"/>
    <property type="project" value="UniProtKB-KW"/>
</dbReference>
<accession>A0A1D8D223</accession>
<reference evidence="6" key="1">
    <citation type="submission" date="2016-09" db="EMBL/GenBank/DDBJ databases">
        <title>Genome sequence of Chlorobaculum limnaeum.</title>
        <authorList>
            <person name="Liu Z."/>
            <person name="Tank M."/>
            <person name="Bryant D.A."/>
        </authorList>
    </citation>
    <scope>NUCLEOTIDE SEQUENCE [LARGE SCALE GENOMIC DNA]</scope>
    <source>
        <strain evidence="6">DSM 1677</strain>
    </source>
</reference>
<dbReference type="InterPro" id="IPR006115">
    <property type="entry name" value="6PGDH_NADP-bd"/>
</dbReference>
<dbReference type="Proteomes" id="UP000095185">
    <property type="component" value="Chromosome"/>
</dbReference>
<proteinExistence type="inferred from homology"/>
<dbReference type="SMART" id="SM01350">
    <property type="entry name" value="6PGD"/>
    <property type="match status" value="1"/>
</dbReference>
<dbReference type="KEGG" id="clz:BIU88_10205"/>
<dbReference type="RefSeq" id="WP_069810663.1">
    <property type="nucleotide sequence ID" value="NZ_CP017305.1"/>
</dbReference>
<sequence length="305" mass="32281">MKIGFIGLGKMGFNMVEHLLDLGHEVVAYDVSAEAVASIAAKGATAASSLQHLVGELDAPRVVWMMVPAGRPVDAVIDGLAPFLKVGDIVIDGGNSRYTDTVARAEKLRQQGIRLLDVGTSGGLDGARHGACMMAGGEREAYAVVEPMVRDLCVPNGYGYMGASGSGHFVKMVHNGIEYGMMQAIGEGFDLLRASGYDLDNETVARVWSNGSVIRGWLMELAEKAFARDGDLGWLGGKVADSGEGRWTVEAAVELGVAVPIISGALFERFRSQSEENFLDKVVAALRHGFGGHAVQSPESGEEKA</sequence>
<keyword evidence="4" id="KW-0311">Gluconate utilization</keyword>
<dbReference type="EMBL" id="CP017305">
    <property type="protein sequence ID" value="AOS84471.1"/>
    <property type="molecule type" value="Genomic_DNA"/>
</dbReference>
<dbReference type="Gene3D" id="1.10.1040.10">
    <property type="entry name" value="N-(1-d-carboxylethyl)-l-norvaline Dehydrogenase, domain 2"/>
    <property type="match status" value="1"/>
</dbReference>
<organism evidence="6 7">
    <name type="scientific">Chlorobaculum limnaeum</name>
    <dbReference type="NCBI Taxonomy" id="274537"/>
    <lineage>
        <taxon>Bacteria</taxon>
        <taxon>Pseudomonadati</taxon>
        <taxon>Chlorobiota</taxon>
        <taxon>Chlorobiia</taxon>
        <taxon>Chlorobiales</taxon>
        <taxon>Chlorobiaceae</taxon>
        <taxon>Chlorobaculum</taxon>
    </lineage>
</organism>
<dbReference type="SUPFAM" id="SSF48179">
    <property type="entry name" value="6-phosphogluconate dehydrogenase C-terminal domain-like"/>
    <property type="match status" value="1"/>
</dbReference>
<evidence type="ECO:0000313" key="7">
    <source>
        <dbReference type="Proteomes" id="UP000095185"/>
    </source>
</evidence>
<dbReference type="InterPro" id="IPR013328">
    <property type="entry name" value="6PGD_dom2"/>
</dbReference>
<name>A0A1D8D223_CHLLM</name>
<keyword evidence="7" id="KW-1185">Reference proteome</keyword>
<evidence type="ECO:0000313" key="6">
    <source>
        <dbReference type="EMBL" id="AOS84471.1"/>
    </source>
</evidence>
<dbReference type="InterPro" id="IPR004849">
    <property type="entry name" value="6DGDH_YqeC"/>
</dbReference>
<evidence type="ECO:0000256" key="3">
    <source>
        <dbReference type="ARBA" id="ARBA00023002"/>
    </source>
</evidence>
<protein>
    <submittedName>
        <fullName evidence="6">6-phosphogluconate dehydrogenase (Decarboxylating)</fullName>
    </submittedName>
</protein>
<dbReference type="PROSITE" id="PS00895">
    <property type="entry name" value="3_HYDROXYISOBUT_DH"/>
    <property type="match status" value="1"/>
</dbReference>
<evidence type="ECO:0000256" key="4">
    <source>
        <dbReference type="ARBA" id="ARBA00023064"/>
    </source>
</evidence>
<evidence type="ECO:0000256" key="2">
    <source>
        <dbReference type="ARBA" id="ARBA00008419"/>
    </source>
</evidence>
<dbReference type="GO" id="GO:0050661">
    <property type="term" value="F:NADP binding"/>
    <property type="evidence" value="ECO:0007669"/>
    <property type="project" value="InterPro"/>
</dbReference>
<dbReference type="GO" id="GO:0004616">
    <property type="term" value="F:phosphogluconate dehydrogenase (decarboxylating) activity"/>
    <property type="evidence" value="ECO:0007669"/>
    <property type="project" value="InterPro"/>
</dbReference>